<gene>
    <name evidence="2" type="ORF">CERSUDRAFT_72466</name>
</gene>
<dbReference type="STRING" id="914234.M2QQD3"/>
<dbReference type="Pfam" id="PF22514">
    <property type="entry name" value="EXPB1_D1"/>
    <property type="match status" value="1"/>
</dbReference>
<dbReference type="InterPro" id="IPR036908">
    <property type="entry name" value="RlpA-like_sf"/>
</dbReference>
<sequence length="243" mass="24696">MTAVGIANTTLNETVTARATGSYVQNPSGSASFTQYTGCSAPGKSASVSKKVCSPIGITACGISTTGFSAAMNQLTFGAPLGSGAGDACGRCFALTGTKDPFSPSFAGPFKTIVAKVTDLCPAASNPEWCAQTTADPENQNGETIHFDICEDTGGASAFFPSGHDALLGTYTEVSCSEWSGSDGSPEFSGACLAGETAGFWPSVGCGNKGGYYDARSNGVINHTGHQEMLPAVLLRYAYALTG</sequence>
<accession>M2QQD3</accession>
<feature type="domain" description="Expansin-like EG45" evidence="1">
    <location>
        <begin position="58"/>
        <end position="181"/>
    </location>
</feature>
<dbReference type="InterPro" id="IPR007112">
    <property type="entry name" value="Expansin/allergen_DPBB_dom"/>
</dbReference>
<dbReference type="SUPFAM" id="SSF50685">
    <property type="entry name" value="Barwin-like endoglucanases"/>
    <property type="match status" value="1"/>
</dbReference>
<reference evidence="2 3" key="1">
    <citation type="journal article" date="2012" name="Proc. Natl. Acad. Sci. U.S.A.">
        <title>Comparative genomics of Ceriporiopsis subvermispora and Phanerochaete chrysosporium provide insight into selective ligninolysis.</title>
        <authorList>
            <person name="Fernandez-Fueyo E."/>
            <person name="Ruiz-Duenas F.J."/>
            <person name="Ferreira P."/>
            <person name="Floudas D."/>
            <person name="Hibbett D.S."/>
            <person name="Canessa P."/>
            <person name="Larrondo L.F."/>
            <person name="James T.Y."/>
            <person name="Seelenfreund D."/>
            <person name="Lobos S."/>
            <person name="Polanco R."/>
            <person name="Tello M."/>
            <person name="Honda Y."/>
            <person name="Watanabe T."/>
            <person name="Watanabe T."/>
            <person name="Ryu J.S."/>
            <person name="Kubicek C.P."/>
            <person name="Schmoll M."/>
            <person name="Gaskell J."/>
            <person name="Hammel K.E."/>
            <person name="St John F.J."/>
            <person name="Vanden Wymelenberg A."/>
            <person name="Sabat G."/>
            <person name="Splinter BonDurant S."/>
            <person name="Syed K."/>
            <person name="Yadav J.S."/>
            <person name="Doddapaneni H."/>
            <person name="Subramanian V."/>
            <person name="Lavin J.L."/>
            <person name="Oguiza J.A."/>
            <person name="Perez G."/>
            <person name="Pisabarro A.G."/>
            <person name="Ramirez L."/>
            <person name="Santoyo F."/>
            <person name="Master E."/>
            <person name="Coutinho P.M."/>
            <person name="Henrissat B."/>
            <person name="Lombard V."/>
            <person name="Magnuson J.K."/>
            <person name="Kuees U."/>
            <person name="Hori C."/>
            <person name="Igarashi K."/>
            <person name="Samejima M."/>
            <person name="Held B.W."/>
            <person name="Barry K.W."/>
            <person name="LaButti K.M."/>
            <person name="Lapidus A."/>
            <person name="Lindquist E.A."/>
            <person name="Lucas S.M."/>
            <person name="Riley R."/>
            <person name="Salamov A.A."/>
            <person name="Hoffmeister D."/>
            <person name="Schwenk D."/>
            <person name="Hadar Y."/>
            <person name="Yarden O."/>
            <person name="de Vries R.P."/>
            <person name="Wiebenga A."/>
            <person name="Stenlid J."/>
            <person name="Eastwood D."/>
            <person name="Grigoriev I.V."/>
            <person name="Berka R.M."/>
            <person name="Blanchette R.A."/>
            <person name="Kersten P."/>
            <person name="Martinez A.T."/>
            <person name="Vicuna R."/>
            <person name="Cullen D."/>
        </authorList>
    </citation>
    <scope>NUCLEOTIDE SEQUENCE [LARGE SCALE GENOMIC DNA]</scope>
    <source>
        <strain evidence="2 3">B</strain>
    </source>
</reference>
<dbReference type="HOGENOM" id="CLU_064531_1_0_1"/>
<keyword evidence="2" id="KW-0378">Hydrolase</keyword>
<dbReference type="Gene3D" id="2.40.40.10">
    <property type="entry name" value="RlpA-like domain"/>
    <property type="match status" value="1"/>
</dbReference>
<dbReference type="AlphaFoldDB" id="M2QQD3"/>
<name>M2QQD3_CERS8</name>
<dbReference type="CDD" id="cd22278">
    <property type="entry name" value="DPBB_GH45_endoglucanase"/>
    <property type="match status" value="1"/>
</dbReference>
<organism evidence="2 3">
    <name type="scientific">Ceriporiopsis subvermispora (strain B)</name>
    <name type="common">White-rot fungus</name>
    <name type="synonym">Gelatoporia subvermispora</name>
    <dbReference type="NCBI Taxonomy" id="914234"/>
    <lineage>
        <taxon>Eukaryota</taxon>
        <taxon>Fungi</taxon>
        <taxon>Dikarya</taxon>
        <taxon>Basidiomycota</taxon>
        <taxon>Agaricomycotina</taxon>
        <taxon>Agaricomycetes</taxon>
        <taxon>Polyporales</taxon>
        <taxon>Gelatoporiaceae</taxon>
        <taxon>Gelatoporia</taxon>
    </lineage>
</organism>
<dbReference type="PROSITE" id="PS50842">
    <property type="entry name" value="EXPANSIN_EG45"/>
    <property type="match status" value="1"/>
</dbReference>
<evidence type="ECO:0000313" key="2">
    <source>
        <dbReference type="EMBL" id="EMD39288.1"/>
    </source>
</evidence>
<evidence type="ECO:0000313" key="3">
    <source>
        <dbReference type="Proteomes" id="UP000016930"/>
    </source>
</evidence>
<dbReference type="GO" id="GO:0016787">
    <property type="term" value="F:hydrolase activity"/>
    <property type="evidence" value="ECO:0007669"/>
    <property type="project" value="UniProtKB-KW"/>
</dbReference>
<dbReference type="EMBL" id="KB445794">
    <property type="protein sequence ID" value="EMD39288.1"/>
    <property type="molecule type" value="Genomic_DNA"/>
</dbReference>
<keyword evidence="3" id="KW-1185">Reference proteome</keyword>
<dbReference type="Proteomes" id="UP000016930">
    <property type="component" value="Unassembled WGS sequence"/>
</dbReference>
<protein>
    <submittedName>
        <fullName evidence="2">Glycoside hydrolase family 45 protein</fullName>
    </submittedName>
</protein>
<dbReference type="OrthoDB" id="5823761at2759"/>
<proteinExistence type="predicted"/>
<evidence type="ECO:0000259" key="1">
    <source>
        <dbReference type="PROSITE" id="PS50842"/>
    </source>
</evidence>